<dbReference type="InterPro" id="IPR011993">
    <property type="entry name" value="PH-like_dom_sf"/>
</dbReference>
<evidence type="ECO:0000313" key="4">
    <source>
        <dbReference type="Proteomes" id="UP001211065"/>
    </source>
</evidence>
<feature type="domain" description="PH" evidence="2">
    <location>
        <begin position="60"/>
        <end position="193"/>
    </location>
</feature>
<dbReference type="Pfam" id="PF00169">
    <property type="entry name" value="PH"/>
    <property type="match status" value="1"/>
</dbReference>
<reference evidence="3" key="1">
    <citation type="submission" date="2020-05" db="EMBL/GenBank/DDBJ databases">
        <title>Phylogenomic resolution of chytrid fungi.</title>
        <authorList>
            <person name="Stajich J.E."/>
            <person name="Amses K."/>
            <person name="Simmons R."/>
            <person name="Seto K."/>
            <person name="Myers J."/>
            <person name="Bonds A."/>
            <person name="Quandt C.A."/>
            <person name="Barry K."/>
            <person name="Liu P."/>
            <person name="Grigoriev I."/>
            <person name="Longcore J.E."/>
            <person name="James T.Y."/>
        </authorList>
    </citation>
    <scope>NUCLEOTIDE SEQUENCE</scope>
    <source>
        <strain evidence="3">JEL0476</strain>
    </source>
</reference>
<dbReference type="PROSITE" id="PS50003">
    <property type="entry name" value="PH_DOMAIN"/>
    <property type="match status" value="1"/>
</dbReference>
<dbReference type="InterPro" id="IPR001849">
    <property type="entry name" value="PH_domain"/>
</dbReference>
<dbReference type="Gene3D" id="2.30.29.30">
    <property type="entry name" value="Pleckstrin-homology domain (PH domain)/Phosphotyrosine-binding domain (PTB)"/>
    <property type="match status" value="1"/>
</dbReference>
<accession>A0AAD5TTT5</accession>
<sequence length="234" mass="26713">MSTDFDIILQELDVEILNLSKKTSQQQISSQLNLNNHFSNHTHYSKHSKSFTLESISILHDAFGGWLEKVSKSKFLKKENLKKKYIILANQTLYIFKTNDFKSSFEAKYPITSKTVVTKSLKPNQEYTLNFFTEYQEALGKLSSTNVEDDEDDDVLGLGIVGLTNTLQKSIQFKCKDEFELQIWLDLINEAIENEKSISINNNNSEDQIHKPTQRSFSISSSSTHATEDSAVNI</sequence>
<evidence type="ECO:0000313" key="3">
    <source>
        <dbReference type="EMBL" id="KAJ3202198.1"/>
    </source>
</evidence>
<evidence type="ECO:0000256" key="1">
    <source>
        <dbReference type="SAM" id="MobiDB-lite"/>
    </source>
</evidence>
<dbReference type="SUPFAM" id="SSF50729">
    <property type="entry name" value="PH domain-like"/>
    <property type="match status" value="1"/>
</dbReference>
<name>A0AAD5TTT5_9FUNG</name>
<dbReference type="EMBL" id="JADGJW010001607">
    <property type="protein sequence ID" value="KAJ3202198.1"/>
    <property type="molecule type" value="Genomic_DNA"/>
</dbReference>
<comment type="caution">
    <text evidence="3">The sequence shown here is derived from an EMBL/GenBank/DDBJ whole genome shotgun (WGS) entry which is preliminary data.</text>
</comment>
<feature type="region of interest" description="Disordered" evidence="1">
    <location>
        <begin position="202"/>
        <end position="234"/>
    </location>
</feature>
<dbReference type="SMART" id="SM00233">
    <property type="entry name" value="PH"/>
    <property type="match status" value="1"/>
</dbReference>
<dbReference type="Proteomes" id="UP001211065">
    <property type="component" value="Unassembled WGS sequence"/>
</dbReference>
<evidence type="ECO:0000259" key="2">
    <source>
        <dbReference type="PROSITE" id="PS50003"/>
    </source>
</evidence>
<proteinExistence type="predicted"/>
<dbReference type="AlphaFoldDB" id="A0AAD5TTT5"/>
<gene>
    <name evidence="3" type="ORF">HK099_001957</name>
</gene>
<organism evidence="3 4">
    <name type="scientific">Clydaea vesicula</name>
    <dbReference type="NCBI Taxonomy" id="447962"/>
    <lineage>
        <taxon>Eukaryota</taxon>
        <taxon>Fungi</taxon>
        <taxon>Fungi incertae sedis</taxon>
        <taxon>Chytridiomycota</taxon>
        <taxon>Chytridiomycota incertae sedis</taxon>
        <taxon>Chytridiomycetes</taxon>
        <taxon>Lobulomycetales</taxon>
        <taxon>Lobulomycetaceae</taxon>
        <taxon>Clydaea</taxon>
    </lineage>
</organism>
<protein>
    <recommendedName>
        <fullName evidence="2">PH domain-containing protein</fullName>
    </recommendedName>
</protein>
<keyword evidence="4" id="KW-1185">Reference proteome</keyword>